<dbReference type="SMART" id="SM00744">
    <property type="entry name" value="RINGv"/>
    <property type="match status" value="1"/>
</dbReference>
<reference evidence="7 8" key="1">
    <citation type="journal article" date="2018" name="PLoS Genet.">
        <title>Population sequencing reveals clonal diversity and ancestral inbreeding in the grapevine cultivar Chardonnay.</title>
        <authorList>
            <person name="Roach M.J."/>
            <person name="Johnson D.L."/>
            <person name="Bohlmann J."/>
            <person name="van Vuuren H.J."/>
            <person name="Jones S.J."/>
            <person name="Pretorius I.S."/>
            <person name="Schmidt S.A."/>
            <person name="Borneman A.R."/>
        </authorList>
    </citation>
    <scope>NUCLEOTIDE SEQUENCE [LARGE SCALE GENOMIC DNA]</scope>
    <source>
        <strain evidence="8">cv. Chardonnay</strain>
        <tissue evidence="7">Leaf</tissue>
    </source>
</reference>
<evidence type="ECO:0000313" key="8">
    <source>
        <dbReference type="Proteomes" id="UP000288805"/>
    </source>
</evidence>
<protein>
    <submittedName>
        <fullName evidence="7">E3 ubiquitin-protein ligase RHA1B</fullName>
    </submittedName>
</protein>
<dbReference type="GO" id="GO:0008270">
    <property type="term" value="F:zinc ion binding"/>
    <property type="evidence" value="ECO:0007669"/>
    <property type="project" value="UniProtKB-KW"/>
</dbReference>
<sequence length="315" mass="34755">MGLDFVLSIMHNLLGHFRVMVMVALACLGLLSPPEQAYSDEYTSSCVLVMDGQTPALIPVSVAVAWIKKRVPVVQYGSFLERLGMHEHGDEDAVCRVCLDCIKGRHAIRELSNCCHVFHQECLDAWVDEGQVTCPLCRSMLLPAKSWAAAATSVRVTQLMNSWGFSKLHVDMKIFVWIAPGSCMVQKASGTPGPIQLMTFGSATLGTGQLLPPKSKSQMVCDTVTVFMAVLALNHLGLSSPSVGDVYAIVQPSPSTWIKKRLPAVEYSDFLHKIRRQEDEDTVCAVCLNGFERRHEIRELPNCCHAFHNPQRVCG</sequence>
<name>A0A438BV59_VITVI</name>
<dbReference type="InterPro" id="IPR001841">
    <property type="entry name" value="Znf_RING"/>
</dbReference>
<dbReference type="SUPFAM" id="SSF57850">
    <property type="entry name" value="RING/U-box"/>
    <property type="match status" value="2"/>
</dbReference>
<dbReference type="InterPro" id="IPR013083">
    <property type="entry name" value="Znf_RING/FYVE/PHD"/>
</dbReference>
<dbReference type="Gene3D" id="3.30.40.10">
    <property type="entry name" value="Zinc/RING finger domain, C3HC4 (zinc finger)"/>
    <property type="match status" value="2"/>
</dbReference>
<dbReference type="SMART" id="SM00184">
    <property type="entry name" value="RING"/>
    <property type="match status" value="1"/>
</dbReference>
<dbReference type="AlphaFoldDB" id="A0A438BV59"/>
<keyword evidence="1" id="KW-0479">Metal-binding</keyword>
<dbReference type="PANTHER" id="PTHR45969:SF81">
    <property type="entry name" value="OS08G0157400 PROTEIN"/>
    <property type="match status" value="1"/>
</dbReference>
<proteinExistence type="predicted"/>
<dbReference type="EMBL" id="QGNW01002610">
    <property type="protein sequence ID" value="RVW14864.1"/>
    <property type="molecule type" value="Genomic_DNA"/>
</dbReference>
<keyword evidence="5" id="KW-0732">Signal</keyword>
<dbReference type="Pfam" id="PF13639">
    <property type="entry name" value="zf-RING_2"/>
    <property type="match status" value="1"/>
</dbReference>
<evidence type="ECO:0000256" key="2">
    <source>
        <dbReference type="ARBA" id="ARBA00022771"/>
    </source>
</evidence>
<dbReference type="PROSITE" id="PS50089">
    <property type="entry name" value="ZF_RING_2"/>
    <property type="match status" value="1"/>
</dbReference>
<accession>A0A438BV59</accession>
<evidence type="ECO:0000256" key="1">
    <source>
        <dbReference type="ARBA" id="ARBA00022723"/>
    </source>
</evidence>
<comment type="caution">
    <text evidence="7">The sequence shown here is derived from an EMBL/GenBank/DDBJ whole genome shotgun (WGS) entry which is preliminary data.</text>
</comment>
<evidence type="ECO:0000256" key="4">
    <source>
        <dbReference type="PROSITE-ProRule" id="PRU00175"/>
    </source>
</evidence>
<dbReference type="OrthoDB" id="8062037at2759"/>
<gene>
    <name evidence="7" type="primary">RHA1B_7</name>
    <name evidence="7" type="ORF">CK203_072177</name>
</gene>
<evidence type="ECO:0000256" key="3">
    <source>
        <dbReference type="ARBA" id="ARBA00022833"/>
    </source>
</evidence>
<organism evidence="7 8">
    <name type="scientific">Vitis vinifera</name>
    <name type="common">Grape</name>
    <dbReference type="NCBI Taxonomy" id="29760"/>
    <lineage>
        <taxon>Eukaryota</taxon>
        <taxon>Viridiplantae</taxon>
        <taxon>Streptophyta</taxon>
        <taxon>Embryophyta</taxon>
        <taxon>Tracheophyta</taxon>
        <taxon>Spermatophyta</taxon>
        <taxon>Magnoliopsida</taxon>
        <taxon>eudicotyledons</taxon>
        <taxon>Gunneridae</taxon>
        <taxon>Pentapetalae</taxon>
        <taxon>rosids</taxon>
        <taxon>Vitales</taxon>
        <taxon>Vitaceae</taxon>
        <taxon>Viteae</taxon>
        <taxon>Vitis</taxon>
    </lineage>
</organism>
<evidence type="ECO:0000256" key="5">
    <source>
        <dbReference type="SAM" id="SignalP"/>
    </source>
</evidence>
<keyword evidence="2 4" id="KW-0863">Zinc-finger</keyword>
<feature type="signal peptide" evidence="5">
    <location>
        <begin position="1"/>
        <end position="39"/>
    </location>
</feature>
<evidence type="ECO:0000259" key="6">
    <source>
        <dbReference type="PROSITE" id="PS50089"/>
    </source>
</evidence>
<feature type="domain" description="RING-type" evidence="6">
    <location>
        <begin position="95"/>
        <end position="138"/>
    </location>
</feature>
<dbReference type="PANTHER" id="PTHR45969">
    <property type="entry name" value="RING ZINC FINGER PROTEIN-RELATED"/>
    <property type="match status" value="1"/>
</dbReference>
<dbReference type="InterPro" id="IPR011016">
    <property type="entry name" value="Znf_RING-CH"/>
</dbReference>
<evidence type="ECO:0000313" key="7">
    <source>
        <dbReference type="EMBL" id="RVW14864.1"/>
    </source>
</evidence>
<keyword evidence="3" id="KW-0862">Zinc</keyword>
<dbReference type="Proteomes" id="UP000288805">
    <property type="component" value="Unassembled WGS sequence"/>
</dbReference>
<feature type="chain" id="PRO_5019388154" evidence="5">
    <location>
        <begin position="40"/>
        <end position="315"/>
    </location>
</feature>